<feature type="domain" description="Ketoreductase" evidence="4">
    <location>
        <begin position="6"/>
        <end position="196"/>
    </location>
</feature>
<keyword evidence="2" id="KW-0521">NADP</keyword>
<comment type="similarity">
    <text evidence="1">Belongs to the short-chain dehydrogenases/reductases (SDR) family.</text>
</comment>
<reference evidence="5" key="1">
    <citation type="journal article" date="2020" name="Stud. Mycol.">
        <title>101 Dothideomycetes genomes: a test case for predicting lifestyles and emergence of pathogens.</title>
        <authorList>
            <person name="Haridas S."/>
            <person name="Albert R."/>
            <person name="Binder M."/>
            <person name="Bloem J."/>
            <person name="Labutti K."/>
            <person name="Salamov A."/>
            <person name="Andreopoulos B."/>
            <person name="Baker S."/>
            <person name="Barry K."/>
            <person name="Bills G."/>
            <person name="Bluhm B."/>
            <person name="Cannon C."/>
            <person name="Castanera R."/>
            <person name="Culley D."/>
            <person name="Daum C."/>
            <person name="Ezra D."/>
            <person name="Gonzalez J."/>
            <person name="Henrissat B."/>
            <person name="Kuo A."/>
            <person name="Liang C."/>
            <person name="Lipzen A."/>
            <person name="Lutzoni F."/>
            <person name="Magnuson J."/>
            <person name="Mondo S."/>
            <person name="Nolan M."/>
            <person name="Ohm R."/>
            <person name="Pangilinan J."/>
            <person name="Park H.-J."/>
            <person name="Ramirez L."/>
            <person name="Alfaro M."/>
            <person name="Sun H."/>
            <person name="Tritt A."/>
            <person name="Yoshinaga Y."/>
            <person name="Zwiers L.-H."/>
            <person name="Turgeon B."/>
            <person name="Goodwin S."/>
            <person name="Spatafora J."/>
            <person name="Crous P."/>
            <person name="Grigoriev I."/>
        </authorList>
    </citation>
    <scope>NUCLEOTIDE SEQUENCE</scope>
    <source>
        <strain evidence="5">CBS 269.34</strain>
    </source>
</reference>
<gene>
    <name evidence="5" type="ORF">BU16DRAFT_508435</name>
</gene>
<dbReference type="SUPFAM" id="SSF51735">
    <property type="entry name" value="NAD(P)-binding Rossmann-fold domains"/>
    <property type="match status" value="1"/>
</dbReference>
<dbReference type="SMART" id="SM00822">
    <property type="entry name" value="PKS_KR"/>
    <property type="match status" value="1"/>
</dbReference>
<dbReference type="Proteomes" id="UP000799750">
    <property type="component" value="Unassembled WGS sequence"/>
</dbReference>
<evidence type="ECO:0000256" key="2">
    <source>
        <dbReference type="ARBA" id="ARBA00022857"/>
    </source>
</evidence>
<dbReference type="PANTHER" id="PTHR48107">
    <property type="entry name" value="NADPH-DEPENDENT ALDEHYDE REDUCTASE-LIKE PROTEIN, CHLOROPLASTIC-RELATED"/>
    <property type="match status" value="1"/>
</dbReference>
<evidence type="ECO:0000256" key="1">
    <source>
        <dbReference type="ARBA" id="ARBA00006484"/>
    </source>
</evidence>
<dbReference type="InterPro" id="IPR057326">
    <property type="entry name" value="KR_dom"/>
</dbReference>
<evidence type="ECO:0000259" key="4">
    <source>
        <dbReference type="SMART" id="SM00822"/>
    </source>
</evidence>
<dbReference type="Pfam" id="PF13561">
    <property type="entry name" value="adh_short_C2"/>
    <property type="match status" value="1"/>
</dbReference>
<protein>
    <submittedName>
        <fullName evidence="5">NAD(P)-binding protein</fullName>
    </submittedName>
</protein>
<dbReference type="InterPro" id="IPR036291">
    <property type="entry name" value="NAD(P)-bd_dom_sf"/>
</dbReference>
<accession>A0A6A6QVS7</accession>
<dbReference type="PRINTS" id="PR00080">
    <property type="entry name" value="SDRFAMILY"/>
</dbReference>
<evidence type="ECO:0000256" key="3">
    <source>
        <dbReference type="ARBA" id="ARBA00023002"/>
    </source>
</evidence>
<organism evidence="5 6">
    <name type="scientific">Lophium mytilinum</name>
    <dbReference type="NCBI Taxonomy" id="390894"/>
    <lineage>
        <taxon>Eukaryota</taxon>
        <taxon>Fungi</taxon>
        <taxon>Dikarya</taxon>
        <taxon>Ascomycota</taxon>
        <taxon>Pezizomycotina</taxon>
        <taxon>Dothideomycetes</taxon>
        <taxon>Pleosporomycetidae</taxon>
        <taxon>Mytilinidiales</taxon>
        <taxon>Mytilinidiaceae</taxon>
        <taxon>Lophium</taxon>
    </lineage>
</organism>
<dbReference type="AlphaFoldDB" id="A0A6A6QVS7"/>
<dbReference type="PRINTS" id="PR00081">
    <property type="entry name" value="GDHRDH"/>
</dbReference>
<dbReference type="EMBL" id="MU004188">
    <property type="protein sequence ID" value="KAF2495813.1"/>
    <property type="molecule type" value="Genomic_DNA"/>
</dbReference>
<name>A0A6A6QVS7_9PEZI</name>
<keyword evidence="6" id="KW-1185">Reference proteome</keyword>
<dbReference type="PANTHER" id="PTHR48107:SF7">
    <property type="entry name" value="RE15974P"/>
    <property type="match status" value="1"/>
</dbReference>
<evidence type="ECO:0000313" key="6">
    <source>
        <dbReference type="Proteomes" id="UP000799750"/>
    </source>
</evidence>
<keyword evidence="3" id="KW-0560">Oxidoreductase</keyword>
<dbReference type="InterPro" id="IPR002347">
    <property type="entry name" value="SDR_fam"/>
</dbReference>
<dbReference type="FunFam" id="3.40.50.720:FF:000374">
    <property type="entry name" value="3-oxoacyl-(Acyl-carrier-protein) reductase"/>
    <property type="match status" value="1"/>
</dbReference>
<dbReference type="GO" id="GO:0016614">
    <property type="term" value="F:oxidoreductase activity, acting on CH-OH group of donors"/>
    <property type="evidence" value="ECO:0007669"/>
    <property type="project" value="UniProtKB-ARBA"/>
</dbReference>
<sequence length="252" mass="26713">MSLQDKVAIITGGSRGIGAGIAIELARLGAKIVLTYVSPPDKAASVVSTIKAGGSDAIALQADCMDPSSPQKIVSAAIKAFGEQIDIIVNNAGVGDELYLEDCTLEHFDKVFYTNVRFPMFLVKECLRYLPRGGRVVNVSSVCARQGWPMQTAYSASKACMESFAKTWAAELGHKYGITVNAVNPGPVATDMWNATPVDAVPGMQNYIDITPAAPRVGEVDDVAQVVAFLCEERSRWVTGSTVCANGGACFV</sequence>
<dbReference type="OrthoDB" id="47007at2759"/>
<evidence type="ECO:0000313" key="5">
    <source>
        <dbReference type="EMBL" id="KAF2495813.1"/>
    </source>
</evidence>
<dbReference type="Gene3D" id="3.40.50.720">
    <property type="entry name" value="NAD(P)-binding Rossmann-like Domain"/>
    <property type="match status" value="1"/>
</dbReference>
<proteinExistence type="inferred from homology"/>